<comment type="similarity">
    <text evidence="1 9">Belongs to the endoribonuclease YbeY family.</text>
</comment>
<dbReference type="HAMAP" id="MF_00009">
    <property type="entry name" value="Endoribonucl_YbeY"/>
    <property type="match status" value="1"/>
</dbReference>
<gene>
    <name evidence="9 10" type="primary">ybeY</name>
    <name evidence="10" type="ORF">F4Y08_16940</name>
</gene>
<dbReference type="GO" id="GO:0004521">
    <property type="term" value="F:RNA endonuclease activity"/>
    <property type="evidence" value="ECO:0007669"/>
    <property type="project" value="UniProtKB-UniRule"/>
</dbReference>
<feature type="binding site" evidence="9">
    <location>
        <position position="143"/>
    </location>
    <ligand>
        <name>Zn(2+)</name>
        <dbReference type="ChEBI" id="CHEBI:29105"/>
        <note>catalytic</note>
    </ligand>
</feature>
<keyword evidence="7 9" id="KW-0378">Hydrolase</keyword>
<keyword evidence="5 9" id="KW-0479">Metal-binding</keyword>
<reference evidence="10" key="1">
    <citation type="submission" date="2019-09" db="EMBL/GenBank/DDBJ databases">
        <title>Characterisation of the sponge microbiome using genome-centric metagenomics.</title>
        <authorList>
            <person name="Engelberts J.P."/>
            <person name="Robbins S.J."/>
            <person name="De Goeij J.M."/>
            <person name="Aranda M."/>
            <person name="Bell S.C."/>
            <person name="Webster N.S."/>
        </authorList>
    </citation>
    <scope>NUCLEOTIDE SEQUENCE</scope>
    <source>
        <strain evidence="10">SB0662_bin_9</strain>
    </source>
</reference>
<dbReference type="GO" id="GO:0005737">
    <property type="term" value="C:cytoplasm"/>
    <property type="evidence" value="ECO:0007669"/>
    <property type="project" value="UniProtKB-SubCell"/>
</dbReference>
<comment type="cofactor">
    <cofactor evidence="9">
        <name>Zn(2+)</name>
        <dbReference type="ChEBI" id="CHEBI:29105"/>
    </cofactor>
    <text evidence="9">Binds 1 zinc ion.</text>
</comment>
<evidence type="ECO:0000256" key="4">
    <source>
        <dbReference type="ARBA" id="ARBA00022722"/>
    </source>
</evidence>
<dbReference type="SUPFAM" id="SSF55486">
    <property type="entry name" value="Metalloproteases ('zincins'), catalytic domain"/>
    <property type="match status" value="1"/>
</dbReference>
<dbReference type="GO" id="GO:0004222">
    <property type="term" value="F:metalloendopeptidase activity"/>
    <property type="evidence" value="ECO:0007669"/>
    <property type="project" value="InterPro"/>
</dbReference>
<dbReference type="PANTHER" id="PTHR46986">
    <property type="entry name" value="ENDORIBONUCLEASE YBEY, CHLOROPLASTIC"/>
    <property type="match status" value="1"/>
</dbReference>
<evidence type="ECO:0000256" key="2">
    <source>
        <dbReference type="ARBA" id="ARBA00022517"/>
    </source>
</evidence>
<dbReference type="GO" id="GO:0006364">
    <property type="term" value="P:rRNA processing"/>
    <property type="evidence" value="ECO:0007669"/>
    <property type="project" value="UniProtKB-UniRule"/>
</dbReference>
<dbReference type="PANTHER" id="PTHR46986:SF1">
    <property type="entry name" value="ENDORIBONUCLEASE YBEY, CHLOROPLASTIC"/>
    <property type="match status" value="1"/>
</dbReference>
<evidence type="ECO:0000256" key="8">
    <source>
        <dbReference type="ARBA" id="ARBA00022833"/>
    </source>
</evidence>
<dbReference type="Pfam" id="PF02130">
    <property type="entry name" value="YbeY"/>
    <property type="match status" value="1"/>
</dbReference>
<sequence length="191" mass="20731">MAGRRNRECRSVGIGIVIETPRLQFVGLLPGYLDSGDLEQAVALVAAEVGPKTGLSPPGGSVLNVLFAAEDEIRALNHEFLGVDGATDVLSFGEDADALPVDMRPLEEPIVFGELVLCPDYVTRYARRVGTEPAAELLLCFVHGFLHLLGLDHGTPEEEDVMFHLQDRVVRRLGHSPRTTYRGCSAASRQP</sequence>
<keyword evidence="6 9" id="KW-0255">Endonuclease</keyword>
<keyword evidence="2 9" id="KW-0690">Ribosome biogenesis</keyword>
<dbReference type="AlphaFoldDB" id="A0A6B1DXP0"/>
<evidence type="ECO:0000256" key="5">
    <source>
        <dbReference type="ARBA" id="ARBA00022723"/>
    </source>
</evidence>
<organism evidence="10">
    <name type="scientific">Caldilineaceae bacterium SB0662_bin_9</name>
    <dbReference type="NCBI Taxonomy" id="2605258"/>
    <lineage>
        <taxon>Bacteria</taxon>
        <taxon>Bacillati</taxon>
        <taxon>Chloroflexota</taxon>
        <taxon>Caldilineae</taxon>
        <taxon>Caldilineales</taxon>
        <taxon>Caldilineaceae</taxon>
    </lineage>
</organism>
<evidence type="ECO:0000256" key="6">
    <source>
        <dbReference type="ARBA" id="ARBA00022759"/>
    </source>
</evidence>
<dbReference type="InterPro" id="IPR023091">
    <property type="entry name" value="MetalPrtase_cat_dom_sf_prd"/>
</dbReference>
<name>A0A6B1DXP0_9CHLR</name>
<evidence type="ECO:0000256" key="3">
    <source>
        <dbReference type="ARBA" id="ARBA00022552"/>
    </source>
</evidence>
<keyword evidence="9" id="KW-0963">Cytoplasm</keyword>
<dbReference type="NCBIfam" id="TIGR00043">
    <property type="entry name" value="rRNA maturation RNase YbeY"/>
    <property type="match status" value="1"/>
</dbReference>
<dbReference type="EMBL" id="VXPY01000122">
    <property type="protein sequence ID" value="MYD91988.1"/>
    <property type="molecule type" value="Genomic_DNA"/>
</dbReference>
<accession>A0A6B1DXP0</accession>
<dbReference type="GO" id="GO:0008270">
    <property type="term" value="F:zinc ion binding"/>
    <property type="evidence" value="ECO:0007669"/>
    <property type="project" value="UniProtKB-UniRule"/>
</dbReference>
<comment type="subcellular location">
    <subcellularLocation>
        <location evidence="9">Cytoplasm</location>
    </subcellularLocation>
</comment>
<comment type="caution">
    <text evidence="10">The sequence shown here is derived from an EMBL/GenBank/DDBJ whole genome shotgun (WGS) entry which is preliminary data.</text>
</comment>
<dbReference type="EC" id="3.1.-.-" evidence="9"/>
<evidence type="ECO:0000313" key="10">
    <source>
        <dbReference type="EMBL" id="MYD91988.1"/>
    </source>
</evidence>
<keyword evidence="4 9" id="KW-0540">Nuclease</keyword>
<dbReference type="InterPro" id="IPR002036">
    <property type="entry name" value="YbeY"/>
</dbReference>
<evidence type="ECO:0000256" key="7">
    <source>
        <dbReference type="ARBA" id="ARBA00022801"/>
    </source>
</evidence>
<keyword evidence="3 9" id="KW-0698">rRNA processing</keyword>
<proteinExistence type="inferred from homology"/>
<feature type="binding site" evidence="9">
    <location>
        <position position="147"/>
    </location>
    <ligand>
        <name>Zn(2+)</name>
        <dbReference type="ChEBI" id="CHEBI:29105"/>
        <note>catalytic</note>
    </ligand>
</feature>
<evidence type="ECO:0000256" key="1">
    <source>
        <dbReference type="ARBA" id="ARBA00010875"/>
    </source>
</evidence>
<evidence type="ECO:0000256" key="9">
    <source>
        <dbReference type="HAMAP-Rule" id="MF_00009"/>
    </source>
</evidence>
<protein>
    <recommendedName>
        <fullName evidence="9">Endoribonuclease YbeY</fullName>
        <ecNumber evidence="9">3.1.-.-</ecNumber>
    </recommendedName>
</protein>
<comment type="function">
    <text evidence="9">Single strand-specific metallo-endoribonuclease involved in late-stage 70S ribosome quality control and in maturation of the 3' terminus of the 16S rRNA.</text>
</comment>
<keyword evidence="8 9" id="KW-0862">Zinc</keyword>
<dbReference type="Gene3D" id="3.40.390.30">
    <property type="entry name" value="Metalloproteases ('zincins'), catalytic domain"/>
    <property type="match status" value="1"/>
</dbReference>
<feature type="binding site" evidence="9">
    <location>
        <position position="153"/>
    </location>
    <ligand>
        <name>Zn(2+)</name>
        <dbReference type="ChEBI" id="CHEBI:29105"/>
        <note>catalytic</note>
    </ligand>
</feature>